<name>A0A7R9C2V6_9CRUS</name>
<gene>
    <name evidence="1" type="ORF">NMOB1V02_LOCUS12627</name>
</gene>
<dbReference type="EMBL" id="CAJPEX010011131">
    <property type="protein sequence ID" value="CAG0925177.1"/>
    <property type="molecule type" value="Genomic_DNA"/>
</dbReference>
<dbReference type="Proteomes" id="UP000678499">
    <property type="component" value="Unassembled WGS sequence"/>
</dbReference>
<organism evidence="1">
    <name type="scientific">Notodromas monacha</name>
    <dbReference type="NCBI Taxonomy" id="399045"/>
    <lineage>
        <taxon>Eukaryota</taxon>
        <taxon>Metazoa</taxon>
        <taxon>Ecdysozoa</taxon>
        <taxon>Arthropoda</taxon>
        <taxon>Crustacea</taxon>
        <taxon>Oligostraca</taxon>
        <taxon>Ostracoda</taxon>
        <taxon>Podocopa</taxon>
        <taxon>Podocopida</taxon>
        <taxon>Cypridocopina</taxon>
        <taxon>Cypridoidea</taxon>
        <taxon>Cyprididae</taxon>
        <taxon>Notodromas</taxon>
    </lineage>
</organism>
<keyword evidence="2" id="KW-1185">Reference proteome</keyword>
<reference evidence="1" key="1">
    <citation type="submission" date="2020-11" db="EMBL/GenBank/DDBJ databases">
        <authorList>
            <person name="Tran Van P."/>
        </authorList>
    </citation>
    <scope>NUCLEOTIDE SEQUENCE</scope>
</reference>
<evidence type="ECO:0000313" key="2">
    <source>
        <dbReference type="Proteomes" id="UP000678499"/>
    </source>
</evidence>
<sequence>MVTSGPNIHCVPLEIAVKASAYKIAGMSHSVPVPPPLPVLDIGERKVCSPVPKPLDLWDEAARIAQKLSLENPSEPDREPFIYSTLVLKLTSSPLCYNKGRPMIPMPIISRRCNKVTRLIGQ</sequence>
<dbReference type="AlphaFoldDB" id="A0A7R9C2V6"/>
<proteinExistence type="predicted"/>
<evidence type="ECO:0000313" key="1">
    <source>
        <dbReference type="EMBL" id="CAD7285025.1"/>
    </source>
</evidence>
<accession>A0A7R9C2V6</accession>
<dbReference type="EMBL" id="OA893168">
    <property type="protein sequence ID" value="CAD7285025.1"/>
    <property type="molecule type" value="Genomic_DNA"/>
</dbReference>
<protein>
    <submittedName>
        <fullName evidence="1">Uncharacterized protein</fullName>
    </submittedName>
</protein>